<dbReference type="HOGENOM" id="CLU_000604_36_0_9"/>
<dbReference type="InterPro" id="IPR051309">
    <property type="entry name" value="ABCF_ATPase"/>
</dbReference>
<dbReference type="EMBL" id="CP003255">
    <property type="protein sequence ID" value="AGA56734.1"/>
    <property type="molecule type" value="Genomic_DNA"/>
</dbReference>
<feature type="domain" description="ABC transporter" evidence="4">
    <location>
        <begin position="271"/>
        <end position="479"/>
    </location>
</feature>
<dbReference type="RefSeq" id="WP_015253498.1">
    <property type="nucleotide sequence ID" value="NC_019897.1"/>
</dbReference>
<dbReference type="PANTHER" id="PTHR42855">
    <property type="entry name" value="ABC TRANSPORTER ATP-BINDING SUBUNIT"/>
    <property type="match status" value="1"/>
</dbReference>
<dbReference type="InterPro" id="IPR032781">
    <property type="entry name" value="ABC_tran_Xtn"/>
</dbReference>
<protein>
    <submittedName>
        <fullName evidence="5">ATPase component of ABC transporters with duplicated ATPase domain</fullName>
    </submittedName>
</protein>
<keyword evidence="6" id="KW-1185">Reference proteome</keyword>
<keyword evidence="1" id="KW-0547">Nucleotide-binding</keyword>
<dbReference type="eggNOG" id="COG0488">
    <property type="taxonomic scope" value="Bacteria"/>
</dbReference>
<proteinExistence type="predicted"/>
<dbReference type="Gene3D" id="3.40.50.300">
    <property type="entry name" value="P-loop containing nucleotide triphosphate hydrolases"/>
    <property type="match status" value="3"/>
</dbReference>
<dbReference type="InterPro" id="IPR027417">
    <property type="entry name" value="P-loop_NTPase"/>
</dbReference>
<accession>L0EAR0</accession>
<dbReference type="NCBIfam" id="NF000355">
    <property type="entry name" value="ribo_prot_ABC_F"/>
    <property type="match status" value="1"/>
</dbReference>
<dbReference type="SUPFAM" id="SSF52540">
    <property type="entry name" value="P-loop containing nucleoside triphosphate hydrolases"/>
    <property type="match status" value="2"/>
</dbReference>
<evidence type="ECO:0000256" key="2">
    <source>
        <dbReference type="ARBA" id="ARBA00022840"/>
    </source>
</evidence>
<evidence type="ECO:0000313" key="6">
    <source>
        <dbReference type="Proteomes" id="UP000010795"/>
    </source>
</evidence>
<evidence type="ECO:0000259" key="4">
    <source>
        <dbReference type="PROSITE" id="PS50893"/>
    </source>
</evidence>
<feature type="domain" description="ABC transporter" evidence="4">
    <location>
        <begin position="5"/>
        <end position="176"/>
    </location>
</feature>
<dbReference type="GO" id="GO:0016887">
    <property type="term" value="F:ATP hydrolysis activity"/>
    <property type="evidence" value="ECO:0007669"/>
    <property type="project" value="InterPro"/>
</dbReference>
<feature type="region of interest" description="Disordered" evidence="3">
    <location>
        <begin position="201"/>
        <end position="220"/>
    </location>
</feature>
<dbReference type="STRING" id="717605.Theco_0522"/>
<gene>
    <name evidence="5" type="ordered locus">Theco_0522</name>
</gene>
<dbReference type="InterPro" id="IPR003439">
    <property type="entry name" value="ABC_transporter-like_ATP-bd"/>
</dbReference>
<reference evidence="6" key="1">
    <citation type="submission" date="2012-01" db="EMBL/GenBank/DDBJ databases">
        <title>Complete sequence of chromosome of Thermobacillus composti KWC4.</title>
        <authorList>
            <person name="Lucas S."/>
            <person name="Han J."/>
            <person name="Lapidus A."/>
            <person name="Cheng J.-F."/>
            <person name="Goodwin L."/>
            <person name="Pitluck S."/>
            <person name="Peters L."/>
            <person name="Ovchinnikova G."/>
            <person name="Teshima H."/>
            <person name="Detter J.C."/>
            <person name="Han C."/>
            <person name="Tapia R."/>
            <person name="Land M."/>
            <person name="Hauser L."/>
            <person name="Kyrpides N."/>
            <person name="Ivanova N."/>
            <person name="Pagani I."/>
            <person name="Anderson I."/>
            <person name="Woyke T."/>
        </authorList>
    </citation>
    <scope>NUCLEOTIDE SEQUENCE [LARGE SCALE GENOMIC DNA]</scope>
    <source>
        <strain evidence="6">DSM 18247 / JCM 13945 / KWC4</strain>
    </source>
</reference>
<dbReference type="Pfam" id="PF12848">
    <property type="entry name" value="ABC_tran_Xtn"/>
    <property type="match status" value="1"/>
</dbReference>
<dbReference type="PROSITE" id="PS50893">
    <property type="entry name" value="ABC_TRANSPORTER_2"/>
    <property type="match status" value="2"/>
</dbReference>
<organism evidence="5 6">
    <name type="scientific">Thermobacillus composti (strain DSM 18247 / JCM 13945 / KWC4)</name>
    <dbReference type="NCBI Taxonomy" id="717605"/>
    <lineage>
        <taxon>Bacteria</taxon>
        <taxon>Bacillati</taxon>
        <taxon>Bacillota</taxon>
        <taxon>Bacilli</taxon>
        <taxon>Bacillales</taxon>
        <taxon>Paenibacillaceae</taxon>
        <taxon>Thermobacillus</taxon>
    </lineage>
</organism>
<keyword evidence="2" id="KW-0067">ATP-binding</keyword>
<dbReference type="SMART" id="SM00382">
    <property type="entry name" value="AAA"/>
    <property type="match status" value="2"/>
</dbReference>
<dbReference type="Proteomes" id="UP000010795">
    <property type="component" value="Chromosome"/>
</dbReference>
<dbReference type="KEGG" id="tco:Theco_0522"/>
<dbReference type="GO" id="GO:0005524">
    <property type="term" value="F:ATP binding"/>
    <property type="evidence" value="ECO:0007669"/>
    <property type="project" value="UniProtKB-KW"/>
</dbReference>
<dbReference type="CDD" id="cd03221">
    <property type="entry name" value="ABCF_EF-3"/>
    <property type="match status" value="2"/>
</dbReference>
<evidence type="ECO:0000256" key="3">
    <source>
        <dbReference type="SAM" id="MobiDB-lite"/>
    </source>
</evidence>
<dbReference type="PANTHER" id="PTHR42855:SF2">
    <property type="entry name" value="DRUG RESISTANCE ABC TRANSPORTER,ATP-BINDING PROTEIN"/>
    <property type="match status" value="1"/>
</dbReference>
<dbReference type="InterPro" id="IPR003593">
    <property type="entry name" value="AAA+_ATPase"/>
</dbReference>
<dbReference type="AlphaFoldDB" id="L0EAR0"/>
<evidence type="ECO:0000256" key="1">
    <source>
        <dbReference type="ARBA" id="ARBA00022741"/>
    </source>
</evidence>
<dbReference type="Pfam" id="PF00005">
    <property type="entry name" value="ABC_tran"/>
    <property type="match status" value="2"/>
</dbReference>
<feature type="region of interest" description="Disordered" evidence="3">
    <location>
        <begin position="525"/>
        <end position="550"/>
    </location>
</feature>
<sequence length="550" mass="61269">MTMLFEASQVEMFIGDRRLFRAEQLRISSGERIGLVGMNGTGKTTLLRMIAGEVKPDAGAVRIAGSRAVIPQLKPDEGTLSGGETTALCMERALAERAALLLADEPTMHLDADHIRRLEKALLAYEGAFVVVSHDREFLDRVCTRIWAIEDGAVSSYSGNYSFYRQMRELERRRHWEKYESYVDKRRQLEAAIQQKAQKAARLEKAPRNLSPSEARMGKDHYGSVQKSIHQSIKAIKTRIVKLERVDKPREPERVRMDIPEAARLGSRMIIRVDGLEARAAGRLLWRDVRFGLPAGSKTALLGPNGSGKTTLLKRILEGGEGVTIAPAAKIGYFSQNLDILRPDRTVFDNVSDGAAQPPEVVRAVLARLLFKRDDVHKPVGVLSGGERVRTALAKLIVGDVNVMVLDEPTNFLDIPSIEALESLLADYAGTVLFVTHDRRFADRTADRILEIRDGRVHVFEGGWREYEEHKARMAESGDAALEEALMTVETKRDGLDISREMVSTCEAAGQDGDLTGRLFACRHEKSRRPLRNRPPGSGLRVLPAEQPRP</sequence>
<evidence type="ECO:0000313" key="5">
    <source>
        <dbReference type="EMBL" id="AGA56734.1"/>
    </source>
</evidence>
<name>L0EAR0_THECK</name>